<reference evidence="2" key="1">
    <citation type="submission" date="2023-08" db="EMBL/GenBank/DDBJ databases">
        <authorList>
            <person name="Chen Y."/>
            <person name="Shah S."/>
            <person name="Dougan E. K."/>
            <person name="Thang M."/>
            <person name="Chan C."/>
        </authorList>
    </citation>
    <scope>NUCLEOTIDE SEQUENCE</scope>
</reference>
<evidence type="ECO:0000256" key="1">
    <source>
        <dbReference type="SAM" id="MobiDB-lite"/>
    </source>
</evidence>
<feature type="region of interest" description="Disordered" evidence="1">
    <location>
        <begin position="88"/>
        <end position="128"/>
    </location>
</feature>
<proteinExistence type="predicted"/>
<keyword evidence="3" id="KW-1185">Reference proteome</keyword>
<comment type="caution">
    <text evidence="2">The sequence shown here is derived from an EMBL/GenBank/DDBJ whole genome shotgun (WGS) entry which is preliminary data.</text>
</comment>
<protein>
    <submittedName>
        <fullName evidence="2">Uncharacterized protein</fullName>
    </submittedName>
</protein>
<gene>
    <name evidence="2" type="ORF">EVOR1521_LOCUS20790</name>
</gene>
<dbReference type="EMBL" id="CAUJNA010003237">
    <property type="protein sequence ID" value="CAJ1396591.1"/>
    <property type="molecule type" value="Genomic_DNA"/>
</dbReference>
<dbReference type="AlphaFoldDB" id="A0AA36NAQ3"/>
<feature type="compositionally biased region" description="Basic and acidic residues" evidence="1">
    <location>
        <begin position="1"/>
        <end position="17"/>
    </location>
</feature>
<organism evidence="2 3">
    <name type="scientific">Effrenium voratum</name>
    <dbReference type="NCBI Taxonomy" id="2562239"/>
    <lineage>
        <taxon>Eukaryota</taxon>
        <taxon>Sar</taxon>
        <taxon>Alveolata</taxon>
        <taxon>Dinophyceae</taxon>
        <taxon>Suessiales</taxon>
        <taxon>Symbiodiniaceae</taxon>
        <taxon>Effrenium</taxon>
    </lineage>
</organism>
<evidence type="ECO:0000313" key="3">
    <source>
        <dbReference type="Proteomes" id="UP001178507"/>
    </source>
</evidence>
<name>A0AA36NAQ3_9DINO</name>
<dbReference type="Proteomes" id="UP001178507">
    <property type="component" value="Unassembled WGS sequence"/>
</dbReference>
<evidence type="ECO:0000313" key="2">
    <source>
        <dbReference type="EMBL" id="CAJ1396591.1"/>
    </source>
</evidence>
<feature type="region of interest" description="Disordered" evidence="1">
    <location>
        <begin position="1"/>
        <end position="22"/>
    </location>
</feature>
<accession>A0AA36NAQ3</accession>
<sequence length="164" mass="18216">MAGEEKQLDEQETEAKEAVTAAAQRVQEAMDREDVVLEKLKAAKMAKAEAAAHTHKAAAGRGDVEKTVKVLELHMEGNQKVLELERKKKEAQEAAEAAKKAAEDAKKLEKQLAEDTDERIFTHRHPRLQESKAALAEQKVKASETLRPARAMEGFSERVLFACE</sequence>
<feature type="compositionally biased region" description="Basic and acidic residues" evidence="1">
    <location>
        <begin position="88"/>
        <end position="121"/>
    </location>
</feature>